<dbReference type="EMBL" id="CP090642">
    <property type="protein sequence ID" value="WFN22384.1"/>
    <property type="molecule type" value="Genomic_DNA"/>
</dbReference>
<evidence type="ECO:0000313" key="7">
    <source>
        <dbReference type="EMBL" id="WFN22384.1"/>
    </source>
</evidence>
<evidence type="ECO:0000313" key="8">
    <source>
        <dbReference type="Proteomes" id="UP001220209"/>
    </source>
</evidence>
<keyword evidence="6" id="KW-0560">Oxidoreductase</keyword>
<name>A0A250LJQ1_9BURK</name>
<evidence type="ECO:0000256" key="3">
    <source>
        <dbReference type="SAM" id="SignalP"/>
    </source>
</evidence>
<organism evidence="5">
    <name type="scientific">Burkholderia contaminans</name>
    <dbReference type="NCBI Taxonomy" id="488447"/>
    <lineage>
        <taxon>Bacteria</taxon>
        <taxon>Pseudomonadati</taxon>
        <taxon>Pseudomonadota</taxon>
        <taxon>Betaproteobacteria</taxon>
        <taxon>Burkholderiales</taxon>
        <taxon>Burkholderiaceae</taxon>
        <taxon>Burkholderia</taxon>
        <taxon>Burkholderia cepacia complex</taxon>
    </lineage>
</organism>
<feature type="region of interest" description="Disordered" evidence="2">
    <location>
        <begin position="79"/>
        <end position="104"/>
    </location>
</feature>
<dbReference type="Proteomes" id="UP001220209">
    <property type="component" value="Chromosome 3"/>
</dbReference>
<reference evidence="7 8" key="3">
    <citation type="submission" date="2021-12" db="EMBL/GenBank/DDBJ databases">
        <title>Genomic and phenotypic characterization of three Burkholderia contaminans isolates recovered from different sources.</title>
        <authorList>
            <person name="Lopez De Volder A."/>
            <person name="Fan Y."/>
            <person name="Nunvar J."/>
            <person name="Herrera T."/>
            <person name="Timp W."/>
            <person name="Degrossi J."/>
        </authorList>
    </citation>
    <scope>NUCLEOTIDE SEQUENCE [LARGE SCALE GENOMIC DNA]</scope>
    <source>
        <strain evidence="7 8">LMG 23361</strain>
    </source>
</reference>
<dbReference type="SUPFAM" id="SSF81296">
    <property type="entry name" value="E set domains"/>
    <property type="match status" value="1"/>
</dbReference>
<dbReference type="GO" id="GO:0004497">
    <property type="term" value="F:monooxygenase activity"/>
    <property type="evidence" value="ECO:0007669"/>
    <property type="project" value="UniProtKB-KW"/>
</dbReference>
<feature type="domain" description="Chitin-binding type-4" evidence="4">
    <location>
        <begin position="32"/>
        <end position="223"/>
    </location>
</feature>
<dbReference type="Pfam" id="PF03067">
    <property type="entry name" value="LPMO_10"/>
    <property type="match status" value="1"/>
</dbReference>
<dbReference type="InterPro" id="IPR051024">
    <property type="entry name" value="GlcNAc_Chitin_IntDeg"/>
</dbReference>
<dbReference type="EMBL" id="JAUJQS010000010">
    <property type="protein sequence ID" value="MDN7566035.1"/>
    <property type="molecule type" value="Genomic_DNA"/>
</dbReference>
<evidence type="ECO:0000256" key="2">
    <source>
        <dbReference type="SAM" id="MobiDB-lite"/>
    </source>
</evidence>
<proteinExistence type="predicted"/>
<evidence type="ECO:0000313" key="5">
    <source>
        <dbReference type="EMBL" id="BBA44816.1"/>
    </source>
</evidence>
<dbReference type="AlphaFoldDB" id="A0A250LJQ1"/>
<feature type="signal peptide" evidence="3">
    <location>
        <begin position="1"/>
        <end position="31"/>
    </location>
</feature>
<dbReference type="Gene3D" id="2.70.50.50">
    <property type="entry name" value="chitin-binding protein cbp21"/>
    <property type="match status" value="1"/>
</dbReference>
<sequence>MNKIIRKYVASVMPCTLTGVALLVAAAGAHAHGRLTEPPSRIVLCTQGQNPNCPVDAWHANAMENGKFFPATQSGLSDPFAPADAKNAAPPPDGEIAGASTNGPLPVLNEQSPSRWQKIPLRPGALQNFKWEFSAVHKTRRWNYFITRADWNPSQKLTRAQFEPTPFCTIQNPGQPYWDPNANLVPQQPTIHQCRLPMRSGYHVILAVWEVADTAMAFYQVVDATFTNGDTTRSPF</sequence>
<evidence type="ECO:0000259" key="4">
    <source>
        <dbReference type="Pfam" id="PF03067"/>
    </source>
</evidence>
<feature type="chain" id="PRO_5044379282" evidence="3">
    <location>
        <begin position="32"/>
        <end position="236"/>
    </location>
</feature>
<dbReference type="InterPro" id="IPR014756">
    <property type="entry name" value="Ig_E-set"/>
</dbReference>
<evidence type="ECO:0000256" key="1">
    <source>
        <dbReference type="ARBA" id="ARBA00022729"/>
    </source>
</evidence>
<keyword evidence="1 3" id="KW-0732">Signal</keyword>
<dbReference type="Proteomes" id="UP001172109">
    <property type="component" value="Unassembled WGS sequence"/>
</dbReference>
<dbReference type="CDD" id="cd21177">
    <property type="entry name" value="LPMO_AA10"/>
    <property type="match status" value="1"/>
</dbReference>
<feature type="compositionally biased region" description="Low complexity" evidence="2">
    <location>
        <begin position="79"/>
        <end position="88"/>
    </location>
</feature>
<reference evidence="6" key="4">
    <citation type="submission" date="2023-07" db="EMBL/GenBank/DDBJ databases">
        <title>A collection of bacterial strains from the Burkholderia cepacia Research Laboratory and Repository.</title>
        <authorList>
            <person name="Lipuma J."/>
            <person name="Spilker T."/>
            <person name="Caverly L."/>
        </authorList>
    </citation>
    <scope>NUCLEOTIDE SEQUENCE</scope>
    <source>
        <strain evidence="6">AU44979</strain>
    </source>
</reference>
<dbReference type="PANTHER" id="PTHR34823">
    <property type="entry name" value="GLCNAC-BINDING PROTEIN A"/>
    <property type="match status" value="1"/>
</dbReference>
<keyword evidence="6" id="KW-0503">Monooxygenase</keyword>
<dbReference type="InterPro" id="IPR004302">
    <property type="entry name" value="Cellulose/chitin-bd_N"/>
</dbReference>
<dbReference type="PANTHER" id="PTHR34823:SF1">
    <property type="entry name" value="CHITIN-BINDING TYPE-4 DOMAIN-CONTAINING PROTEIN"/>
    <property type="match status" value="1"/>
</dbReference>
<protein>
    <submittedName>
        <fullName evidence="5">Chitin-binding protein</fullName>
    </submittedName>
    <submittedName>
        <fullName evidence="6">Lytic polysaccharide monooxygenase</fullName>
    </submittedName>
</protein>
<reference evidence="5" key="1">
    <citation type="journal article" date="2016" name="Biosci. Biotechnol. Biochem.">
        <title>Bioconversion of AHX to AOH by resting cells of Burkholderia contaminans CH-1.</title>
        <authorList>
            <person name="Choi J.H."/>
            <person name="Kikuchi A."/>
            <person name="Pumkaeo P."/>
            <person name="Hirai H."/>
            <person name="Tokuyama S."/>
            <person name="Kawagishi H."/>
        </authorList>
    </citation>
    <scope>NUCLEOTIDE SEQUENCE</scope>
    <source>
        <strain evidence="5">CH-1</strain>
    </source>
</reference>
<accession>A0A250LJQ1</accession>
<evidence type="ECO:0000313" key="6">
    <source>
        <dbReference type="EMBL" id="MDN7566035.1"/>
    </source>
</evidence>
<gene>
    <name evidence="5" type="ORF">BCCH1_73200</name>
    <name evidence="7" type="ORF">LXE91_37495</name>
    <name evidence="6" type="ORF">QZM56_16105</name>
</gene>
<reference evidence="5" key="2">
    <citation type="journal article" date="2017" name="Genome Announc.">
        <title>High-Quality Draft Genome Sequence of Burkholderia contaminans CH-1, a Gram-Negative Bacterium That Metabolizes 2-Azahypoxanthine, a Plant Growth-Regulating Compound.</title>
        <authorList>
            <person name="Choi J.-H."/>
            <person name="Sugiura H."/>
            <person name="Moriuchi R."/>
            <person name="Kawagishi H."/>
            <person name="Dohra H."/>
        </authorList>
    </citation>
    <scope>NUCLEOTIDE SEQUENCE</scope>
    <source>
        <strain evidence="5">CH-1</strain>
    </source>
</reference>
<dbReference type="EMBL" id="AP018359">
    <property type="protein sequence ID" value="BBA44816.1"/>
    <property type="molecule type" value="Genomic_DNA"/>
</dbReference>